<name>A0ABT5LD28_9GAMM</name>
<proteinExistence type="predicted"/>
<organism evidence="1 2">
    <name type="scientific">Xenorhabdus yunnanensis</name>
    <dbReference type="NCBI Taxonomy" id="3025878"/>
    <lineage>
        <taxon>Bacteria</taxon>
        <taxon>Pseudomonadati</taxon>
        <taxon>Pseudomonadota</taxon>
        <taxon>Gammaproteobacteria</taxon>
        <taxon>Enterobacterales</taxon>
        <taxon>Morganellaceae</taxon>
        <taxon>Xenorhabdus</taxon>
    </lineage>
</organism>
<keyword evidence="2" id="KW-1185">Reference proteome</keyword>
<dbReference type="EMBL" id="JAQRFI010000001">
    <property type="protein sequence ID" value="MDC9587745.1"/>
    <property type="molecule type" value="Genomic_DNA"/>
</dbReference>
<evidence type="ECO:0000313" key="2">
    <source>
        <dbReference type="Proteomes" id="UP001217178"/>
    </source>
</evidence>
<sequence>MTQAVIMKRKYADFVLSHKKPAYAQNKYFDMFYAKSQRRFAGGYIPEKTRFKQGTILIY</sequence>
<gene>
    <name evidence="1" type="ORF">PSI23_00050</name>
</gene>
<evidence type="ECO:0000313" key="1">
    <source>
        <dbReference type="EMBL" id="MDC9587745.1"/>
    </source>
</evidence>
<comment type="caution">
    <text evidence="1">The sequence shown here is derived from an EMBL/GenBank/DDBJ whole genome shotgun (WGS) entry which is preliminary data.</text>
</comment>
<reference evidence="1 2" key="1">
    <citation type="submission" date="2023-02" db="EMBL/GenBank/DDBJ databases">
        <title>Entomopathogenic bacteria.</title>
        <authorList>
            <person name="Machado R.A."/>
        </authorList>
    </citation>
    <scope>NUCLEOTIDE SEQUENCE [LARGE SCALE GENOMIC DNA]</scope>
    <source>
        <strain evidence="1 2">XENO-10</strain>
    </source>
</reference>
<dbReference type="RefSeq" id="WP_092517163.1">
    <property type="nucleotide sequence ID" value="NZ_JAQRFI010000001.1"/>
</dbReference>
<protein>
    <submittedName>
        <fullName evidence="1">Uncharacterized protein</fullName>
    </submittedName>
</protein>
<accession>A0ABT5LD28</accession>
<dbReference type="Proteomes" id="UP001217178">
    <property type="component" value="Unassembled WGS sequence"/>
</dbReference>